<keyword evidence="1" id="KW-0175">Coiled coil</keyword>
<proteinExistence type="predicted"/>
<protein>
    <submittedName>
        <fullName evidence="4">GTD-binding domain-containing protein</fullName>
    </submittedName>
</protein>
<evidence type="ECO:0000313" key="4">
    <source>
        <dbReference type="WBParaSite" id="HPBE_0001198701-mRNA-1"/>
    </source>
</evidence>
<evidence type="ECO:0000313" key="3">
    <source>
        <dbReference type="Proteomes" id="UP000050761"/>
    </source>
</evidence>
<name>A0A183FUS6_HELPZ</name>
<feature type="coiled-coil region" evidence="1">
    <location>
        <begin position="14"/>
        <end position="62"/>
    </location>
</feature>
<dbReference type="AlphaFoldDB" id="A0A183FUS6"/>
<dbReference type="WBParaSite" id="HPBE_0001198701-mRNA-1">
    <property type="protein sequence ID" value="HPBE_0001198701-mRNA-1"/>
    <property type="gene ID" value="HPBE_0001198701"/>
</dbReference>
<keyword evidence="3" id="KW-1185">Reference proteome</keyword>
<accession>A0A183FUS6</accession>
<reference evidence="2 3" key="1">
    <citation type="submission" date="2018-11" db="EMBL/GenBank/DDBJ databases">
        <authorList>
            <consortium name="Pathogen Informatics"/>
        </authorList>
    </citation>
    <scope>NUCLEOTIDE SEQUENCE [LARGE SCALE GENOMIC DNA]</scope>
</reference>
<dbReference type="EMBL" id="UZAH01027313">
    <property type="protein sequence ID" value="VDO90518.1"/>
    <property type="molecule type" value="Genomic_DNA"/>
</dbReference>
<accession>A0A3P8CR02</accession>
<evidence type="ECO:0000313" key="2">
    <source>
        <dbReference type="EMBL" id="VDO90518.1"/>
    </source>
</evidence>
<evidence type="ECO:0000256" key="1">
    <source>
        <dbReference type="SAM" id="Coils"/>
    </source>
</evidence>
<reference evidence="4" key="2">
    <citation type="submission" date="2019-09" db="UniProtKB">
        <authorList>
            <consortium name="WormBaseParasite"/>
        </authorList>
    </citation>
    <scope>IDENTIFICATION</scope>
</reference>
<gene>
    <name evidence="2" type="ORF">HPBE_LOCUS11988</name>
</gene>
<dbReference type="Proteomes" id="UP000050761">
    <property type="component" value="Unassembled WGS sequence"/>
</dbReference>
<organism evidence="3 4">
    <name type="scientific">Heligmosomoides polygyrus</name>
    <name type="common">Parasitic roundworm</name>
    <dbReference type="NCBI Taxonomy" id="6339"/>
    <lineage>
        <taxon>Eukaryota</taxon>
        <taxon>Metazoa</taxon>
        <taxon>Ecdysozoa</taxon>
        <taxon>Nematoda</taxon>
        <taxon>Chromadorea</taxon>
        <taxon>Rhabditida</taxon>
        <taxon>Rhabditina</taxon>
        <taxon>Rhabditomorpha</taxon>
        <taxon>Strongyloidea</taxon>
        <taxon>Heligmosomidae</taxon>
        <taxon>Heligmosomoides</taxon>
    </lineage>
</organism>
<sequence>MEVSAIKKEIRMAKQHAANEKFRLESDINDLEAQQIEEMESIANERKEILRLQEEMRKMRASLVERGHSAALNEFDIKMGNLQNGV</sequence>